<dbReference type="Proteomes" id="UP000001640">
    <property type="component" value="Chromosome 9"/>
</dbReference>
<dbReference type="InterPro" id="IPR039258">
    <property type="entry name" value="ZNF511"/>
</dbReference>
<reference key="2">
    <citation type="submission" date="2011-08" db="EMBL/GenBank/DDBJ databases">
        <title>Genome sequence of Naumovozyma castellii.</title>
        <authorList>
            <person name="Gordon J.L."/>
            <person name="Armisen D."/>
            <person name="Proux-Wera E."/>
            <person name="OhEigeartaigh S.S."/>
            <person name="Byrne K.P."/>
            <person name="Wolfe K.H."/>
        </authorList>
    </citation>
    <scope>NUCLEOTIDE SEQUENCE</scope>
    <source>
        <strain>Type strain:CBS 4309</strain>
    </source>
</reference>
<reference evidence="2 3" key="1">
    <citation type="journal article" date="2011" name="Proc. Natl. Acad. Sci. U.S.A.">
        <title>Evolutionary erosion of yeast sex chromosomes by mating-type switching accidents.</title>
        <authorList>
            <person name="Gordon J.L."/>
            <person name="Armisen D."/>
            <person name="Proux-Wera E."/>
            <person name="Oheigeartaigh S.S."/>
            <person name="Byrne K.P."/>
            <person name="Wolfe K.H."/>
        </authorList>
    </citation>
    <scope>NUCLEOTIDE SEQUENCE [LARGE SCALE GENOMIC DNA]</scope>
    <source>
        <strain evidence="3">ATCC 76901 / BCRC 22586 / CBS 4309 / NBRC 1992 / NRRL Y-12630</strain>
    </source>
</reference>
<dbReference type="GeneID" id="96905474"/>
<dbReference type="HOGENOM" id="CLU_092647_3_1_1"/>
<accession>G0VJV3</accession>
<gene>
    <name evidence="2" type="primary">NCAS0I01160</name>
    <name evidence="2" type="ordered locus">NCAS_0I01160</name>
</gene>
<keyword evidence="3" id="KW-1185">Reference proteome</keyword>
<proteinExistence type="predicted"/>
<dbReference type="PANTHER" id="PTHR21354:SF0">
    <property type="entry name" value="ZINC FINGER PROTEIN 511"/>
    <property type="match status" value="1"/>
</dbReference>
<dbReference type="InterPro" id="IPR013087">
    <property type="entry name" value="Znf_C2H2_type"/>
</dbReference>
<dbReference type="RefSeq" id="XP_003678129.1">
    <property type="nucleotide sequence ID" value="XM_003678081.1"/>
</dbReference>
<sequence>MEEDGGESHIGKEVLGLLTIGHKTPMKRKWAEEEVVGTTAEDEDNDNSTSRILCNEPPCVNNLIPLDSYPLHVSQFHDNICTKCDANLVTQYLLELHLVECHNPFVSSSHQPLHCFEKDCSQVFPTQMDRIDHLKNFHNYPDFYNFNIIYTGYKL</sequence>
<dbReference type="InParanoid" id="G0VJV3"/>
<dbReference type="SMART" id="SM00355">
    <property type="entry name" value="ZnF_C2H2"/>
    <property type="match status" value="2"/>
</dbReference>
<dbReference type="KEGG" id="ncs:NCAS_0I01160"/>
<protein>
    <recommendedName>
        <fullName evidence="1">C2H2-type domain-containing protein</fullName>
    </recommendedName>
</protein>
<dbReference type="OMA" id="YNFNIIY"/>
<dbReference type="PANTHER" id="PTHR21354">
    <property type="entry name" value="ZINC FINGER PROTEIN 511"/>
    <property type="match status" value="1"/>
</dbReference>
<dbReference type="AlphaFoldDB" id="G0VJV3"/>
<organism evidence="2 3">
    <name type="scientific">Naumovozyma castellii</name>
    <name type="common">Yeast</name>
    <name type="synonym">Saccharomyces castellii</name>
    <dbReference type="NCBI Taxonomy" id="27288"/>
    <lineage>
        <taxon>Eukaryota</taxon>
        <taxon>Fungi</taxon>
        <taxon>Dikarya</taxon>
        <taxon>Ascomycota</taxon>
        <taxon>Saccharomycotina</taxon>
        <taxon>Saccharomycetes</taxon>
        <taxon>Saccharomycetales</taxon>
        <taxon>Saccharomycetaceae</taxon>
        <taxon>Naumovozyma</taxon>
    </lineage>
</organism>
<evidence type="ECO:0000313" key="3">
    <source>
        <dbReference type="Proteomes" id="UP000001640"/>
    </source>
</evidence>
<evidence type="ECO:0000259" key="1">
    <source>
        <dbReference type="PROSITE" id="PS00028"/>
    </source>
</evidence>
<name>G0VJV3_NAUCA</name>
<evidence type="ECO:0000313" key="2">
    <source>
        <dbReference type="EMBL" id="CCC71784.1"/>
    </source>
</evidence>
<dbReference type="eggNOG" id="KOG4173">
    <property type="taxonomic scope" value="Eukaryota"/>
</dbReference>
<dbReference type="OrthoDB" id="18440at2759"/>
<feature type="domain" description="C2H2-type" evidence="1">
    <location>
        <begin position="115"/>
        <end position="138"/>
    </location>
</feature>
<dbReference type="PROSITE" id="PS00028">
    <property type="entry name" value="ZINC_FINGER_C2H2_1"/>
    <property type="match status" value="1"/>
</dbReference>
<dbReference type="EMBL" id="HE576760">
    <property type="protein sequence ID" value="CCC71784.1"/>
    <property type="molecule type" value="Genomic_DNA"/>
</dbReference>